<dbReference type="InterPro" id="IPR027417">
    <property type="entry name" value="P-loop_NTPase"/>
</dbReference>
<accession>A0A5C8P8D1</accession>
<gene>
    <name evidence="8" type="ORF">FHP25_37565</name>
</gene>
<comment type="function">
    <text evidence="6">Part of the ABC transporter complex HmuTUV involved in hemin import. Responsible for energy coupling to the transport system.</text>
</comment>
<dbReference type="SUPFAM" id="SSF52540">
    <property type="entry name" value="P-loop containing nucleoside triphosphate hydrolases"/>
    <property type="match status" value="1"/>
</dbReference>
<dbReference type="Proteomes" id="UP000321638">
    <property type="component" value="Unassembled WGS sequence"/>
</dbReference>
<dbReference type="OrthoDB" id="9810077at2"/>
<feature type="domain" description="ABC transporter" evidence="7">
    <location>
        <begin position="1"/>
        <end position="210"/>
    </location>
</feature>
<dbReference type="InterPro" id="IPR017871">
    <property type="entry name" value="ABC_transporter-like_CS"/>
</dbReference>
<proteinExistence type="inferred from homology"/>
<dbReference type="AlphaFoldDB" id="A0A5C8P8D1"/>
<evidence type="ECO:0000313" key="8">
    <source>
        <dbReference type="EMBL" id="TXL69799.1"/>
    </source>
</evidence>
<evidence type="ECO:0000256" key="4">
    <source>
        <dbReference type="ARBA" id="ARBA00022840"/>
    </source>
</evidence>
<protein>
    <submittedName>
        <fullName evidence="8">ABC transporter ATP-binding protein</fullName>
    </submittedName>
</protein>
<evidence type="ECO:0000259" key="7">
    <source>
        <dbReference type="PROSITE" id="PS50893"/>
    </source>
</evidence>
<dbReference type="InterPro" id="IPR003439">
    <property type="entry name" value="ABC_transporter-like_ATP-bd"/>
</dbReference>
<dbReference type="SMART" id="SM00382">
    <property type="entry name" value="AAA"/>
    <property type="match status" value="1"/>
</dbReference>
<dbReference type="PANTHER" id="PTHR42794:SF1">
    <property type="entry name" value="HEMIN IMPORT ATP-BINDING PROTEIN HMUV"/>
    <property type="match status" value="1"/>
</dbReference>
<dbReference type="Pfam" id="PF00005">
    <property type="entry name" value="ABC_tran"/>
    <property type="match status" value="1"/>
</dbReference>
<keyword evidence="5" id="KW-1278">Translocase</keyword>
<evidence type="ECO:0000256" key="2">
    <source>
        <dbReference type="ARBA" id="ARBA00022448"/>
    </source>
</evidence>
<comment type="caution">
    <text evidence="8">The sequence shown here is derived from an EMBL/GenBank/DDBJ whole genome shotgun (WGS) entry which is preliminary data.</text>
</comment>
<evidence type="ECO:0000256" key="5">
    <source>
        <dbReference type="ARBA" id="ARBA00022967"/>
    </source>
</evidence>
<name>A0A5C8P8D1_9HYPH</name>
<dbReference type="PANTHER" id="PTHR42794">
    <property type="entry name" value="HEMIN IMPORT ATP-BINDING PROTEIN HMUV"/>
    <property type="match status" value="1"/>
</dbReference>
<dbReference type="InterPro" id="IPR003593">
    <property type="entry name" value="AAA+_ATPase"/>
</dbReference>
<dbReference type="PROSITE" id="PS00211">
    <property type="entry name" value="ABC_TRANSPORTER_1"/>
    <property type="match status" value="1"/>
</dbReference>
<reference evidence="8 9" key="1">
    <citation type="submission" date="2019-06" db="EMBL/GenBank/DDBJ databases">
        <title>New taxonomy in bacterial strain CC-CFT640, isolated from vineyard.</title>
        <authorList>
            <person name="Lin S.-Y."/>
            <person name="Tsai C.-F."/>
            <person name="Young C.-C."/>
        </authorList>
    </citation>
    <scope>NUCLEOTIDE SEQUENCE [LARGE SCALE GENOMIC DNA]</scope>
    <source>
        <strain evidence="8 9">CC-CFT640</strain>
    </source>
</reference>
<sequence>MVTGLVGPNGAGKSTLLRLLAGIDSPDAGDVTFDGTPLHALAPSARARRVAHLPQSAQAQWPLSGRDVVSLGRLPHGAGFDRLSEADVQAVARAMSRTGTTAFAGRRLDHLSAGERARLLLARALATEADVLLVDEPTAALDPAYQLEAMTALRGEADRGVAVAVALHDLALAARFCDRLILLAGGKVLRHGAAAQVLTPALLEAAYGVAFELVVLGDRRLPVPIARSGPTGDER</sequence>
<dbReference type="EMBL" id="VDUZ01000072">
    <property type="protein sequence ID" value="TXL69799.1"/>
    <property type="molecule type" value="Genomic_DNA"/>
</dbReference>
<keyword evidence="3" id="KW-0547">Nucleotide-binding</keyword>
<evidence type="ECO:0000256" key="3">
    <source>
        <dbReference type="ARBA" id="ARBA00022741"/>
    </source>
</evidence>
<dbReference type="PROSITE" id="PS50893">
    <property type="entry name" value="ABC_TRANSPORTER_2"/>
    <property type="match status" value="1"/>
</dbReference>
<dbReference type="Gene3D" id="3.40.50.300">
    <property type="entry name" value="P-loop containing nucleotide triphosphate hydrolases"/>
    <property type="match status" value="1"/>
</dbReference>
<dbReference type="GO" id="GO:0016887">
    <property type="term" value="F:ATP hydrolysis activity"/>
    <property type="evidence" value="ECO:0007669"/>
    <property type="project" value="InterPro"/>
</dbReference>
<evidence type="ECO:0000256" key="1">
    <source>
        <dbReference type="ARBA" id="ARBA00005417"/>
    </source>
</evidence>
<keyword evidence="2" id="KW-0813">Transport</keyword>
<evidence type="ECO:0000256" key="6">
    <source>
        <dbReference type="ARBA" id="ARBA00037066"/>
    </source>
</evidence>
<keyword evidence="4 8" id="KW-0067">ATP-binding</keyword>
<dbReference type="GO" id="GO:0005524">
    <property type="term" value="F:ATP binding"/>
    <property type="evidence" value="ECO:0007669"/>
    <property type="project" value="UniProtKB-KW"/>
</dbReference>
<organism evidence="8 9">
    <name type="scientific">Vineibacter terrae</name>
    <dbReference type="NCBI Taxonomy" id="2586908"/>
    <lineage>
        <taxon>Bacteria</taxon>
        <taxon>Pseudomonadati</taxon>
        <taxon>Pseudomonadota</taxon>
        <taxon>Alphaproteobacteria</taxon>
        <taxon>Hyphomicrobiales</taxon>
        <taxon>Vineibacter</taxon>
    </lineage>
</organism>
<keyword evidence="9" id="KW-1185">Reference proteome</keyword>
<comment type="similarity">
    <text evidence="1">Belongs to the ABC transporter superfamily.</text>
</comment>
<evidence type="ECO:0000313" key="9">
    <source>
        <dbReference type="Proteomes" id="UP000321638"/>
    </source>
</evidence>